<dbReference type="Gene3D" id="3.30.110.170">
    <property type="entry name" value="Protein of unknown function (DUF541), domain 1"/>
    <property type="match status" value="1"/>
</dbReference>
<reference evidence="1 2" key="1">
    <citation type="submission" date="2019-10" db="EMBL/GenBank/DDBJ databases">
        <title>Bacillus aerolatum sp. nov., isolated from bioaerosol of sport playgrounds.</title>
        <authorList>
            <person name="Chen P."/>
            <person name="Zhang G."/>
        </authorList>
    </citation>
    <scope>NUCLEOTIDE SEQUENCE [LARGE SCALE GENOMIC DNA]</scope>
    <source>
        <strain evidence="1 2">CX253</strain>
    </source>
</reference>
<evidence type="ECO:0000313" key="1">
    <source>
        <dbReference type="EMBL" id="KAB7707261.1"/>
    </source>
</evidence>
<organism evidence="1 2">
    <name type="scientific">Bacillus aerolatus</name>
    <dbReference type="NCBI Taxonomy" id="2653354"/>
    <lineage>
        <taxon>Bacteria</taxon>
        <taxon>Bacillati</taxon>
        <taxon>Bacillota</taxon>
        <taxon>Bacilli</taxon>
        <taxon>Bacillales</taxon>
        <taxon>Bacillaceae</taxon>
        <taxon>Bacillus</taxon>
    </lineage>
</organism>
<dbReference type="Pfam" id="PF04402">
    <property type="entry name" value="SIMPL"/>
    <property type="match status" value="1"/>
</dbReference>
<dbReference type="InterPro" id="IPR007497">
    <property type="entry name" value="SIMPL/DUF541"/>
</dbReference>
<gene>
    <name evidence="1" type="ORF">F9802_08440</name>
</gene>
<dbReference type="Proteomes" id="UP000429595">
    <property type="component" value="Unassembled WGS sequence"/>
</dbReference>
<proteinExistence type="predicted"/>
<keyword evidence="2" id="KW-1185">Reference proteome</keyword>
<name>A0A6I1FWB8_9BACI</name>
<dbReference type="EMBL" id="WEIO01000004">
    <property type="protein sequence ID" value="KAB7707261.1"/>
    <property type="molecule type" value="Genomic_DNA"/>
</dbReference>
<evidence type="ECO:0000313" key="2">
    <source>
        <dbReference type="Proteomes" id="UP000429595"/>
    </source>
</evidence>
<accession>A0A6I1FWB8</accession>
<comment type="caution">
    <text evidence="1">The sequence shown here is derived from an EMBL/GenBank/DDBJ whole genome shotgun (WGS) entry which is preliminary data.</text>
</comment>
<dbReference type="AlphaFoldDB" id="A0A6I1FWB8"/>
<sequence length="77" mass="8427">MAIHNAREKAEVIARTIGVTVKKIPLKITEGGDNEEQRPMVLAFSQSSPSDTTPPIQIGEFTINANAKAIFQYSNKL</sequence>
<protein>
    <submittedName>
        <fullName evidence="1">DUF541 domain-containing protein</fullName>
    </submittedName>
</protein>